<gene>
    <name evidence="2" type="ORF">CO661_00680</name>
    <name evidence="1" type="ORF">GHK48_31810</name>
</gene>
<comment type="caution">
    <text evidence="2">The sequence shown here is derived from an EMBL/GenBank/DDBJ whole genome shotgun (WGS) entry which is preliminary data.</text>
</comment>
<name>A0A2A6M6V5_RHIFR</name>
<dbReference type="EMBL" id="NWTC01000001">
    <property type="protein sequence ID" value="PDT50544.1"/>
    <property type="molecule type" value="Genomic_DNA"/>
</dbReference>
<accession>A0A2A6M6V5</accession>
<evidence type="ECO:0000313" key="4">
    <source>
        <dbReference type="Proteomes" id="UP000466694"/>
    </source>
</evidence>
<dbReference type="Proteomes" id="UP000220353">
    <property type="component" value="Unassembled WGS sequence"/>
</dbReference>
<evidence type="ECO:0000313" key="2">
    <source>
        <dbReference type="EMBL" id="PDT50544.1"/>
    </source>
</evidence>
<dbReference type="GO" id="GO:0005524">
    <property type="term" value="F:ATP binding"/>
    <property type="evidence" value="ECO:0007669"/>
    <property type="project" value="UniProtKB-KW"/>
</dbReference>
<reference evidence="1" key="3">
    <citation type="submission" date="2019-10" db="EMBL/GenBank/DDBJ databases">
        <authorList>
            <person name="Sugawara M."/>
            <person name="Epstein B."/>
            <person name="Badgley B."/>
            <person name="Unno T."/>
            <person name="Xu L."/>
            <person name="Reese J."/>
            <person name="Gyaneshwar P."/>
            <person name="Denny R."/>
            <person name="Mudege J."/>
            <person name="Bharti A."/>
            <person name="Farmer A."/>
            <person name="May G."/>
            <person name="Woodward J."/>
            <person name="Medigue C."/>
            <person name="Vallenet D."/>
            <person name="Lajus A."/>
            <person name="Rouy Z."/>
            <person name="Martinez-Vaz B."/>
            <person name="Tiffin P."/>
            <person name="Young N."/>
            <person name="Sadowsky M."/>
        </authorList>
    </citation>
    <scope>NUCLEOTIDE SEQUENCE</scope>
    <source>
        <strain evidence="1">USDA205</strain>
    </source>
</reference>
<reference evidence="1 4" key="1">
    <citation type="journal article" date="2013" name="Genome Biol.">
        <title>Comparative genomics of the core and accessory genomes of 48 Sinorhizobium strains comprising five genospecies.</title>
        <authorList>
            <person name="Sugawara M."/>
            <person name="Epstein B."/>
            <person name="Badgley B.D."/>
            <person name="Unno T."/>
            <person name="Xu L."/>
            <person name="Reese J."/>
            <person name="Gyaneshwar P."/>
            <person name="Denny R."/>
            <person name="Mudge J."/>
            <person name="Bharti A.K."/>
            <person name="Farmer A.D."/>
            <person name="May G.D."/>
            <person name="Woodward J.E."/>
            <person name="Medigue C."/>
            <person name="Vallenet D."/>
            <person name="Lajus A."/>
            <person name="Rouy Z."/>
            <person name="Martinez-Vaz B."/>
            <person name="Tiffin P."/>
            <person name="Young N.D."/>
            <person name="Sadowsky M.J."/>
        </authorList>
    </citation>
    <scope>NUCLEOTIDE SEQUENCE [LARGE SCALE GENOMIC DNA]</scope>
    <source>
        <strain evidence="1 4">USDA205</strain>
    </source>
</reference>
<keyword evidence="2" id="KW-0067">ATP-binding</keyword>
<proteinExistence type="predicted"/>
<evidence type="ECO:0000313" key="3">
    <source>
        <dbReference type="Proteomes" id="UP000220353"/>
    </source>
</evidence>
<organism evidence="2 3">
    <name type="scientific">Rhizobium fredii</name>
    <name type="common">Sinorhizobium fredii</name>
    <dbReference type="NCBI Taxonomy" id="380"/>
    <lineage>
        <taxon>Bacteria</taxon>
        <taxon>Pseudomonadati</taxon>
        <taxon>Pseudomonadota</taxon>
        <taxon>Alphaproteobacteria</taxon>
        <taxon>Hyphomicrobiales</taxon>
        <taxon>Rhizobiaceae</taxon>
        <taxon>Sinorhizobium/Ensifer group</taxon>
        <taxon>Sinorhizobium</taxon>
    </lineage>
</organism>
<dbReference type="Proteomes" id="UP000466694">
    <property type="component" value="Unassembled WGS sequence"/>
</dbReference>
<dbReference type="EMBL" id="WISZ01000237">
    <property type="protein sequence ID" value="MQX12673.1"/>
    <property type="molecule type" value="Genomic_DNA"/>
</dbReference>
<sequence>MTDRIVMMANGPSARISEALDGPLARPCRRNEFASDRTYLNCREAVRFVEAAE</sequence>
<evidence type="ECO:0000313" key="1">
    <source>
        <dbReference type="EMBL" id="MQX12673.1"/>
    </source>
</evidence>
<dbReference type="AlphaFoldDB" id="A0A2A6M6V5"/>
<keyword evidence="2" id="KW-0547">Nucleotide-binding</keyword>
<protein>
    <submittedName>
        <fullName evidence="2">Nitrate ABC transporter ATP-binding protein</fullName>
    </submittedName>
</protein>
<reference evidence="2 3" key="2">
    <citation type="submission" date="2017-09" db="EMBL/GenBank/DDBJ databases">
        <title>Comparative genomics of rhizobia isolated from Phaseolus vulgaris in China.</title>
        <authorList>
            <person name="Tong W."/>
        </authorList>
    </citation>
    <scope>NUCLEOTIDE SEQUENCE [LARGE SCALE GENOMIC DNA]</scope>
    <source>
        <strain evidence="2 3">PCH1</strain>
    </source>
</reference>